<sequence>MPPTLPTRKIGNANVTAIGFGAMGISAYYGRPMSDEEGLKLLDAVYESGCTNWDTSDVYNDNELLLGKWFKKTGKRNEIFLATKFSLAHGDPNRAVNGDPEYVPKALEKSLSRLGVEYVDLYYSHRVDQTVPIELTVGAMAKLVHAGKVKYIGLSECSSETLRRAHAVHPIAAVQVEYSPFTLDVEDEKIGLLKTARELGVTIVAYSPIGRGLITGKYKGPEDFAEDDFRRTVPR</sequence>
<dbReference type="GO" id="GO:0016491">
    <property type="term" value="F:oxidoreductase activity"/>
    <property type="evidence" value="ECO:0007669"/>
    <property type="project" value="UniProtKB-KW"/>
</dbReference>
<dbReference type="PANTHER" id="PTHR43625:SF40">
    <property type="entry name" value="ALDO-KETO REDUCTASE YAKC [NADP(+)]"/>
    <property type="match status" value="1"/>
</dbReference>
<gene>
    <name evidence="3" type="primary">yakc_0</name>
    <name evidence="3" type="ORF">A0H81_02645</name>
</gene>
<keyword evidence="4" id="KW-1185">Reference proteome</keyword>
<evidence type="ECO:0000313" key="4">
    <source>
        <dbReference type="Proteomes" id="UP000092993"/>
    </source>
</evidence>
<dbReference type="AlphaFoldDB" id="A0A1C7MRU3"/>
<dbReference type="InterPro" id="IPR023210">
    <property type="entry name" value="NADP_OxRdtase_dom"/>
</dbReference>
<keyword evidence="1" id="KW-0560">Oxidoreductase</keyword>
<reference evidence="3 4" key="1">
    <citation type="submission" date="2016-03" db="EMBL/GenBank/DDBJ databases">
        <title>Whole genome sequencing of Grifola frondosa 9006-11.</title>
        <authorList>
            <person name="Min B."/>
            <person name="Park H."/>
            <person name="Kim J.-G."/>
            <person name="Cho H."/>
            <person name="Oh Y.-L."/>
            <person name="Kong W.-S."/>
            <person name="Choi I.-G."/>
        </authorList>
    </citation>
    <scope>NUCLEOTIDE SEQUENCE [LARGE SCALE GENOMIC DNA]</scope>
    <source>
        <strain evidence="3 4">9006-11</strain>
    </source>
</reference>
<dbReference type="Gene3D" id="3.20.20.100">
    <property type="entry name" value="NADP-dependent oxidoreductase domain"/>
    <property type="match status" value="1"/>
</dbReference>
<dbReference type="EMBL" id="LUGG01000002">
    <property type="protein sequence ID" value="OBZ77664.1"/>
    <property type="molecule type" value="Genomic_DNA"/>
</dbReference>
<comment type="caution">
    <text evidence="3">The sequence shown here is derived from an EMBL/GenBank/DDBJ whole genome shotgun (WGS) entry which is preliminary data.</text>
</comment>
<name>A0A1C7MRU3_GRIFR</name>
<dbReference type="STRING" id="5627.A0A1C7MRU3"/>
<protein>
    <submittedName>
        <fullName evidence="3">Aldo-keto reductase yakc [NADP(+)]</fullName>
    </submittedName>
</protein>
<dbReference type="GO" id="GO:0005737">
    <property type="term" value="C:cytoplasm"/>
    <property type="evidence" value="ECO:0007669"/>
    <property type="project" value="TreeGrafter"/>
</dbReference>
<dbReference type="OrthoDB" id="37537at2759"/>
<accession>A0A1C7MRU3</accession>
<evidence type="ECO:0000313" key="3">
    <source>
        <dbReference type="EMBL" id="OBZ77664.1"/>
    </source>
</evidence>
<dbReference type="Pfam" id="PF00248">
    <property type="entry name" value="Aldo_ket_red"/>
    <property type="match status" value="1"/>
</dbReference>
<dbReference type="InterPro" id="IPR050791">
    <property type="entry name" value="Aldo-Keto_reductase"/>
</dbReference>
<evidence type="ECO:0000259" key="2">
    <source>
        <dbReference type="Pfam" id="PF00248"/>
    </source>
</evidence>
<organism evidence="3 4">
    <name type="scientific">Grifola frondosa</name>
    <name type="common">Maitake</name>
    <name type="synonym">Polyporus frondosus</name>
    <dbReference type="NCBI Taxonomy" id="5627"/>
    <lineage>
        <taxon>Eukaryota</taxon>
        <taxon>Fungi</taxon>
        <taxon>Dikarya</taxon>
        <taxon>Basidiomycota</taxon>
        <taxon>Agaricomycotina</taxon>
        <taxon>Agaricomycetes</taxon>
        <taxon>Polyporales</taxon>
        <taxon>Grifolaceae</taxon>
        <taxon>Grifola</taxon>
    </lineage>
</organism>
<dbReference type="SUPFAM" id="SSF51430">
    <property type="entry name" value="NAD(P)-linked oxidoreductase"/>
    <property type="match status" value="1"/>
</dbReference>
<dbReference type="InterPro" id="IPR036812">
    <property type="entry name" value="NAD(P)_OxRdtase_dom_sf"/>
</dbReference>
<dbReference type="Proteomes" id="UP000092993">
    <property type="component" value="Unassembled WGS sequence"/>
</dbReference>
<dbReference type="OMA" id="HIVANGR"/>
<feature type="domain" description="NADP-dependent oxidoreductase" evidence="2">
    <location>
        <begin position="17"/>
        <end position="228"/>
    </location>
</feature>
<evidence type="ECO:0000256" key="1">
    <source>
        <dbReference type="ARBA" id="ARBA00023002"/>
    </source>
</evidence>
<dbReference type="PANTHER" id="PTHR43625">
    <property type="entry name" value="AFLATOXIN B1 ALDEHYDE REDUCTASE"/>
    <property type="match status" value="1"/>
</dbReference>
<proteinExistence type="predicted"/>